<dbReference type="GO" id="GO:0004096">
    <property type="term" value="F:catalase activity"/>
    <property type="evidence" value="ECO:0007669"/>
    <property type="project" value="UniProtKB-EC"/>
</dbReference>
<reference evidence="17" key="1">
    <citation type="submission" date="2018-05" db="EMBL/GenBank/DDBJ databases">
        <authorList>
            <person name="Datahose"/>
        </authorList>
    </citation>
    <scope>NUCLEOTIDE SEQUENCE</scope>
</reference>
<dbReference type="PRINTS" id="PR00067">
    <property type="entry name" value="CATALASE"/>
</dbReference>
<evidence type="ECO:0000256" key="3">
    <source>
        <dbReference type="ARBA" id="ARBA00005329"/>
    </source>
</evidence>
<reference evidence="17" key="2">
    <citation type="submission" date="2025-08" db="UniProtKB">
        <authorList>
            <consortium name="Ensembl"/>
        </authorList>
    </citation>
    <scope>IDENTIFICATION</scope>
</reference>
<dbReference type="Gene3D" id="2.40.180.10">
    <property type="entry name" value="Catalase core domain"/>
    <property type="match status" value="1"/>
</dbReference>
<evidence type="ECO:0000256" key="8">
    <source>
        <dbReference type="ARBA" id="ARBA00023002"/>
    </source>
</evidence>
<evidence type="ECO:0000256" key="13">
    <source>
        <dbReference type="RuleBase" id="RU000498"/>
    </source>
</evidence>
<evidence type="ECO:0000256" key="5">
    <source>
        <dbReference type="ARBA" id="ARBA00022559"/>
    </source>
</evidence>
<keyword evidence="11 13" id="KW-0376">Hydrogen peroxide</keyword>
<evidence type="ECO:0000256" key="12">
    <source>
        <dbReference type="ARBA" id="ARBA00049254"/>
    </source>
</evidence>
<dbReference type="PANTHER" id="PTHR11465">
    <property type="entry name" value="CATALASE"/>
    <property type="match status" value="1"/>
</dbReference>
<keyword evidence="9 13" id="KW-0408">Iron</keyword>
<evidence type="ECO:0000256" key="9">
    <source>
        <dbReference type="ARBA" id="ARBA00023004"/>
    </source>
</evidence>
<comment type="function">
    <text evidence="14">Catalyzes the degradation of hydrogen peroxide (H(2)O(2)) generated by peroxisomal oxidases to water and oxygen, thereby protecting cells from the toxic effects of hydrogen peroxide.</text>
</comment>
<dbReference type="EC" id="1.11.1.6" evidence="13"/>
<dbReference type="Ensembl" id="ENSACLT00000047151.1">
    <property type="protein sequence ID" value="ENSACLP00000078361.1"/>
    <property type="gene ID" value="ENSACLG00000025417.2"/>
</dbReference>
<comment type="cofactor">
    <cofactor evidence="1">
        <name>NADP(+)</name>
        <dbReference type="ChEBI" id="CHEBI:58349"/>
    </cofactor>
</comment>
<dbReference type="FunFam" id="2.40.180.10:FF:000001">
    <property type="entry name" value="Catalase"/>
    <property type="match status" value="1"/>
</dbReference>
<dbReference type="Proteomes" id="UP000265100">
    <property type="component" value="Chromosome 7"/>
</dbReference>
<comment type="catalytic activity">
    <reaction evidence="12 13">
        <text>2 H2O2 = O2 + 2 H2O</text>
        <dbReference type="Rhea" id="RHEA:20309"/>
        <dbReference type="ChEBI" id="CHEBI:15377"/>
        <dbReference type="ChEBI" id="CHEBI:15379"/>
        <dbReference type="ChEBI" id="CHEBI:16240"/>
        <dbReference type="EC" id="1.11.1.6"/>
    </reaction>
</comment>
<dbReference type="GO" id="GO:0046872">
    <property type="term" value="F:metal ion binding"/>
    <property type="evidence" value="ECO:0007669"/>
    <property type="project" value="UniProtKB-KW"/>
</dbReference>
<dbReference type="InterPro" id="IPR018028">
    <property type="entry name" value="Catalase"/>
</dbReference>
<sequence>MYDQQPVFGLVLSLQSRKWVRSRRRGAEQRRALSRKKFWRRYKTIAVFCAQHILHSVWSKHRIVKMADDRDKATDQMKTWKANRGSQKPDVLTTGGGHPVGDKLNLQTAGPRGPLLVQDVVFTDEMAHFDRERIPERVVHAKGAGAFGYFEVTHDITRYCKAKVFEHVGKTTPIAVRFSTVAGESGSADTVRDPRGFAVKFYTEDGNWDLTGNNTPIFFIRDAMLFPSFIHSQKRNPQTHMKDPDMVWDFWSLRPESLHQVSFLFSDRGLPDGHRHMNGYGSHTFKLVNADGERVYCKFHYKTDQGIKNLTVEEADRLAATNPDYGIADLFNAIANGNYPSWTFYIQVMTFEQAEKFRFNPFDLTKVWSHKEYPLIPVGKLVLNRNPVNYFAEVEQAAFDPSNMPPGIEPSPDKMLQGRLFSYPDTHRHRLGANYLQIPVNCPFRARVANYQRDGPMCMHDNQGGAPNYYPNSFSAPETQPQFMESKFQVSADVARYNSSDEDNVTQVRTFYTQVLNEEERQRLCQNLAGSLKGAQLFIQKRMVENLKAAHPDYGNRVETLLKKYNAEAKKDAALHVYSRPGAAAIATSSKM</sequence>
<dbReference type="PROSITE" id="PS51402">
    <property type="entry name" value="CATALASE_3"/>
    <property type="match status" value="1"/>
</dbReference>
<evidence type="ECO:0000256" key="10">
    <source>
        <dbReference type="ARBA" id="ARBA00023140"/>
    </source>
</evidence>
<organism evidence="17 18">
    <name type="scientific">Astatotilapia calliptera</name>
    <name type="common">Eastern happy</name>
    <name type="synonym">Chromis callipterus</name>
    <dbReference type="NCBI Taxonomy" id="8154"/>
    <lineage>
        <taxon>Eukaryota</taxon>
        <taxon>Metazoa</taxon>
        <taxon>Chordata</taxon>
        <taxon>Craniata</taxon>
        <taxon>Vertebrata</taxon>
        <taxon>Euteleostomi</taxon>
        <taxon>Actinopterygii</taxon>
        <taxon>Neopterygii</taxon>
        <taxon>Teleostei</taxon>
        <taxon>Neoteleostei</taxon>
        <taxon>Acanthomorphata</taxon>
        <taxon>Ovalentaria</taxon>
        <taxon>Cichlomorphae</taxon>
        <taxon>Cichliformes</taxon>
        <taxon>Cichlidae</taxon>
        <taxon>African cichlids</taxon>
        <taxon>Pseudocrenilabrinae</taxon>
        <taxon>Haplochromini</taxon>
        <taxon>Astatotilapia</taxon>
    </lineage>
</organism>
<dbReference type="CDD" id="cd08156">
    <property type="entry name" value="catalase_clade_3"/>
    <property type="match status" value="1"/>
</dbReference>
<accession>A0AAX7VQX7</accession>
<keyword evidence="8 13" id="KW-0560">Oxidoreductase</keyword>
<comment type="subcellular location">
    <subcellularLocation>
        <location evidence="2">Peroxisome matrix</location>
    </subcellularLocation>
</comment>
<dbReference type="Pfam" id="PF00199">
    <property type="entry name" value="Catalase"/>
    <property type="match status" value="1"/>
</dbReference>
<evidence type="ECO:0000259" key="16">
    <source>
        <dbReference type="SMART" id="SM01060"/>
    </source>
</evidence>
<dbReference type="InterPro" id="IPR011614">
    <property type="entry name" value="Catalase_core"/>
</dbReference>
<dbReference type="SMART" id="SM01060">
    <property type="entry name" value="Catalase"/>
    <property type="match status" value="1"/>
</dbReference>
<keyword evidence="10" id="KW-0576">Peroxisome</keyword>
<reference evidence="17" key="3">
    <citation type="submission" date="2025-09" db="UniProtKB">
        <authorList>
            <consortium name="Ensembl"/>
        </authorList>
    </citation>
    <scope>IDENTIFICATION</scope>
</reference>
<name>A0AAX7VQX7_ASTCA</name>
<evidence type="ECO:0000256" key="15">
    <source>
        <dbReference type="SAM" id="MobiDB-lite"/>
    </source>
</evidence>
<dbReference type="PROSITE" id="PS00437">
    <property type="entry name" value="CATALASE_1"/>
    <property type="match status" value="1"/>
</dbReference>
<dbReference type="InterPro" id="IPR002226">
    <property type="entry name" value="Catalase_haem_BS"/>
</dbReference>
<dbReference type="GO" id="GO:0020037">
    <property type="term" value="F:heme binding"/>
    <property type="evidence" value="ECO:0007669"/>
    <property type="project" value="InterPro"/>
</dbReference>
<dbReference type="GO" id="GO:0042744">
    <property type="term" value="P:hydrogen peroxide catabolic process"/>
    <property type="evidence" value="ECO:0007669"/>
    <property type="project" value="UniProtKB-KW"/>
</dbReference>
<dbReference type="InterPro" id="IPR040333">
    <property type="entry name" value="Catalase_3"/>
</dbReference>
<feature type="region of interest" description="Disordered" evidence="15">
    <location>
        <begin position="79"/>
        <end position="98"/>
    </location>
</feature>
<gene>
    <name evidence="17" type="primary">CAT</name>
</gene>
<dbReference type="GeneTree" id="ENSGT00390000018100"/>
<dbReference type="PROSITE" id="PS00438">
    <property type="entry name" value="CATALASE_2"/>
    <property type="match status" value="1"/>
</dbReference>
<keyword evidence="6 13" id="KW-0349">Heme</keyword>
<evidence type="ECO:0000313" key="18">
    <source>
        <dbReference type="Proteomes" id="UP000265100"/>
    </source>
</evidence>
<dbReference type="InterPro" id="IPR010582">
    <property type="entry name" value="Catalase_immune_responsive"/>
</dbReference>
<keyword evidence="18" id="KW-1185">Reference proteome</keyword>
<comment type="similarity">
    <text evidence="3 13">Belongs to the catalase family.</text>
</comment>
<evidence type="ECO:0000256" key="7">
    <source>
        <dbReference type="ARBA" id="ARBA00022723"/>
    </source>
</evidence>
<evidence type="ECO:0000256" key="4">
    <source>
        <dbReference type="ARBA" id="ARBA00014132"/>
    </source>
</evidence>
<protein>
    <recommendedName>
        <fullName evidence="4 13">Catalase</fullName>
        <ecNumber evidence="13">1.11.1.6</ecNumber>
    </recommendedName>
</protein>
<dbReference type="InterPro" id="IPR024708">
    <property type="entry name" value="Catalase_AS"/>
</dbReference>
<dbReference type="GO" id="GO:0042542">
    <property type="term" value="P:response to hydrogen peroxide"/>
    <property type="evidence" value="ECO:0007669"/>
    <property type="project" value="TreeGrafter"/>
</dbReference>
<evidence type="ECO:0000256" key="11">
    <source>
        <dbReference type="ARBA" id="ARBA00023324"/>
    </source>
</evidence>
<feature type="domain" description="Catalase core" evidence="16">
    <location>
        <begin position="93"/>
        <end position="478"/>
    </location>
</feature>
<dbReference type="InterPro" id="IPR020835">
    <property type="entry name" value="Catalase_sf"/>
</dbReference>
<dbReference type="SUPFAM" id="SSF56634">
    <property type="entry name" value="Heme-dependent catalase-like"/>
    <property type="match status" value="1"/>
</dbReference>
<keyword evidence="5 13" id="KW-0575">Peroxidase</keyword>
<dbReference type="GO" id="GO:0005782">
    <property type="term" value="C:peroxisomal matrix"/>
    <property type="evidence" value="ECO:0007669"/>
    <property type="project" value="UniProtKB-SubCell"/>
</dbReference>
<dbReference type="PANTHER" id="PTHR11465:SF9">
    <property type="entry name" value="CATALASE"/>
    <property type="match status" value="1"/>
</dbReference>
<dbReference type="Pfam" id="PF06628">
    <property type="entry name" value="Catalase-rel"/>
    <property type="match status" value="1"/>
</dbReference>
<keyword evidence="7 13" id="KW-0479">Metal-binding</keyword>
<dbReference type="AlphaFoldDB" id="A0AAX7VQX7"/>
<dbReference type="GO" id="GO:0005739">
    <property type="term" value="C:mitochondrion"/>
    <property type="evidence" value="ECO:0007669"/>
    <property type="project" value="TreeGrafter"/>
</dbReference>
<evidence type="ECO:0000256" key="2">
    <source>
        <dbReference type="ARBA" id="ARBA00004253"/>
    </source>
</evidence>
<evidence type="ECO:0000256" key="6">
    <source>
        <dbReference type="ARBA" id="ARBA00022617"/>
    </source>
</evidence>
<proteinExistence type="inferred from homology"/>
<evidence type="ECO:0000313" key="17">
    <source>
        <dbReference type="Ensembl" id="ENSACLP00000078361.1"/>
    </source>
</evidence>
<evidence type="ECO:0000256" key="14">
    <source>
        <dbReference type="RuleBase" id="RU004142"/>
    </source>
</evidence>
<evidence type="ECO:0000256" key="1">
    <source>
        <dbReference type="ARBA" id="ARBA00001937"/>
    </source>
</evidence>